<feature type="domain" description="Isochorismatase-like" evidence="8">
    <location>
        <begin position="7"/>
        <end position="167"/>
    </location>
</feature>
<keyword evidence="10" id="KW-1185">Reference proteome</keyword>
<evidence type="ECO:0000256" key="4">
    <source>
        <dbReference type="ARBA" id="ARBA00022801"/>
    </source>
</evidence>
<evidence type="ECO:0000256" key="3">
    <source>
        <dbReference type="ARBA" id="ARBA00022723"/>
    </source>
</evidence>
<dbReference type="Proteomes" id="UP001523401">
    <property type="component" value="Unassembled WGS sequence"/>
</dbReference>
<dbReference type="EC" id="3.5.1.19" evidence="6"/>
<dbReference type="PANTHER" id="PTHR11080:SF2">
    <property type="entry name" value="LD05707P"/>
    <property type="match status" value="1"/>
</dbReference>
<keyword evidence="4" id="KW-0378">Hydrolase</keyword>
<dbReference type="CDD" id="cd01011">
    <property type="entry name" value="nicotinamidase"/>
    <property type="match status" value="1"/>
</dbReference>
<organism evidence="9 10">
    <name type="scientific">Asaia lannensis NBRC 102526</name>
    <dbReference type="NCBI Taxonomy" id="1307926"/>
    <lineage>
        <taxon>Bacteria</taxon>
        <taxon>Pseudomonadati</taxon>
        <taxon>Pseudomonadota</taxon>
        <taxon>Alphaproteobacteria</taxon>
        <taxon>Acetobacterales</taxon>
        <taxon>Acetobacteraceae</taxon>
        <taxon>Asaia</taxon>
    </lineage>
</organism>
<dbReference type="InterPro" id="IPR052347">
    <property type="entry name" value="Isochorismatase_Nicotinamidase"/>
</dbReference>
<sequence length="186" mass="19829">MTLGKRALIVVDVQNDFLPGGALAVPQGGLIVPAINDLMKQDFAAVIASRDWHPAHHCSFLPDGGLWPVHCVAGTRGADFAPGLDQSRLSHIVHKGMDRHCDSYSAFFDNDHVSSTGLDALLRGLGIERITLCGLALDFCVSATARDARRLGFETTLIEAACRGIAQNPSPALDELRGAGVHIEPL</sequence>
<dbReference type="InterPro" id="IPR000868">
    <property type="entry name" value="Isochorismatase-like_dom"/>
</dbReference>
<reference evidence="9 10" key="1">
    <citation type="submission" date="2022-06" db="EMBL/GenBank/DDBJ databases">
        <title>Whole-genome of Asaia lannensis strain LMG 27011T.</title>
        <authorList>
            <person name="Sombolestani A."/>
        </authorList>
    </citation>
    <scope>NUCLEOTIDE SEQUENCE [LARGE SCALE GENOMIC DNA]</scope>
    <source>
        <strain evidence="9 10">NBRC 102526</strain>
    </source>
</reference>
<evidence type="ECO:0000256" key="2">
    <source>
        <dbReference type="ARBA" id="ARBA00022642"/>
    </source>
</evidence>
<dbReference type="SUPFAM" id="SSF52499">
    <property type="entry name" value="Isochorismatase-like hydrolases"/>
    <property type="match status" value="1"/>
</dbReference>
<evidence type="ECO:0000313" key="10">
    <source>
        <dbReference type="Proteomes" id="UP001523401"/>
    </source>
</evidence>
<evidence type="ECO:0000259" key="8">
    <source>
        <dbReference type="Pfam" id="PF00857"/>
    </source>
</evidence>
<evidence type="ECO:0000256" key="5">
    <source>
        <dbReference type="ARBA" id="ARBA00037900"/>
    </source>
</evidence>
<evidence type="ECO:0000256" key="6">
    <source>
        <dbReference type="ARBA" id="ARBA00039017"/>
    </source>
</evidence>
<dbReference type="Gene3D" id="3.40.50.850">
    <property type="entry name" value="Isochorismatase-like"/>
    <property type="match status" value="1"/>
</dbReference>
<name>A0ABT1CI79_9PROT</name>
<evidence type="ECO:0000256" key="7">
    <source>
        <dbReference type="ARBA" id="ARBA00043224"/>
    </source>
</evidence>
<comment type="similarity">
    <text evidence="1">Belongs to the isochorismatase family.</text>
</comment>
<evidence type="ECO:0000313" key="9">
    <source>
        <dbReference type="EMBL" id="MCO6159689.1"/>
    </source>
</evidence>
<proteinExistence type="inferred from homology"/>
<comment type="caution">
    <text evidence="9">The sequence shown here is derived from an EMBL/GenBank/DDBJ whole genome shotgun (WGS) entry which is preliminary data.</text>
</comment>
<dbReference type="RefSeq" id="WP_252849034.1">
    <property type="nucleotide sequence ID" value="NZ_BAPW01000026.1"/>
</dbReference>
<keyword evidence="3" id="KW-0479">Metal-binding</keyword>
<keyword evidence="2" id="KW-0662">Pyridine nucleotide biosynthesis</keyword>
<dbReference type="PANTHER" id="PTHR11080">
    <property type="entry name" value="PYRAZINAMIDASE/NICOTINAMIDASE"/>
    <property type="match status" value="1"/>
</dbReference>
<dbReference type="Pfam" id="PF00857">
    <property type="entry name" value="Isochorismatase"/>
    <property type="match status" value="1"/>
</dbReference>
<evidence type="ECO:0000256" key="1">
    <source>
        <dbReference type="ARBA" id="ARBA00006336"/>
    </source>
</evidence>
<protein>
    <recommendedName>
        <fullName evidence="6">nicotinamidase</fullName>
        <ecNumber evidence="6">3.5.1.19</ecNumber>
    </recommendedName>
    <alternativeName>
        <fullName evidence="7">Nicotinamide deamidase</fullName>
    </alternativeName>
</protein>
<comment type="pathway">
    <text evidence="5">Cofactor biosynthesis; nicotinate biosynthesis; nicotinate from nicotinamide: step 1/1.</text>
</comment>
<gene>
    <name evidence="9" type="ORF">NF685_06555</name>
</gene>
<accession>A0ABT1CI79</accession>
<dbReference type="InterPro" id="IPR036380">
    <property type="entry name" value="Isochorismatase-like_sf"/>
</dbReference>
<dbReference type="EMBL" id="JAMXQU010000003">
    <property type="protein sequence ID" value="MCO6159689.1"/>
    <property type="molecule type" value="Genomic_DNA"/>
</dbReference>